<dbReference type="PROSITE" id="PS50234">
    <property type="entry name" value="VWFA"/>
    <property type="match status" value="1"/>
</dbReference>
<organism evidence="2 3">
    <name type="scientific">Rhizoctonia solani</name>
    <dbReference type="NCBI Taxonomy" id="456999"/>
    <lineage>
        <taxon>Eukaryota</taxon>
        <taxon>Fungi</taxon>
        <taxon>Dikarya</taxon>
        <taxon>Basidiomycota</taxon>
        <taxon>Agaricomycotina</taxon>
        <taxon>Agaricomycetes</taxon>
        <taxon>Cantharellales</taxon>
        <taxon>Ceratobasidiaceae</taxon>
        <taxon>Rhizoctonia</taxon>
    </lineage>
</organism>
<dbReference type="AlphaFoldDB" id="A0A8H3B6Q3"/>
<name>A0A8H3B6Q3_9AGAM</name>
<dbReference type="Gene3D" id="3.40.50.410">
    <property type="entry name" value="von Willebrand factor, type A domain"/>
    <property type="match status" value="1"/>
</dbReference>
<dbReference type="SMART" id="SM00327">
    <property type="entry name" value="VWA"/>
    <property type="match status" value="1"/>
</dbReference>
<dbReference type="SUPFAM" id="SSF53300">
    <property type="entry name" value="vWA-like"/>
    <property type="match status" value="1"/>
</dbReference>
<dbReference type="Proteomes" id="UP000663846">
    <property type="component" value="Unassembled WGS sequence"/>
</dbReference>
<gene>
    <name evidence="2" type="ORF">RDB_LOCUS142106</name>
</gene>
<dbReference type="InterPro" id="IPR002035">
    <property type="entry name" value="VWF_A"/>
</dbReference>
<evidence type="ECO:0000259" key="1">
    <source>
        <dbReference type="PROSITE" id="PS50234"/>
    </source>
</evidence>
<proteinExistence type="predicted"/>
<accession>A0A8H3B6Q3</accession>
<dbReference type="InterPro" id="IPR036465">
    <property type="entry name" value="vWFA_dom_sf"/>
</dbReference>
<dbReference type="EMBL" id="CAJMWS010000510">
    <property type="protein sequence ID" value="CAE6448602.1"/>
    <property type="molecule type" value="Genomic_DNA"/>
</dbReference>
<comment type="caution">
    <text evidence="2">The sequence shown here is derived from an EMBL/GenBank/DDBJ whole genome shotgun (WGS) entry which is preliminary data.</text>
</comment>
<protein>
    <recommendedName>
        <fullName evidence="1">VWFA domain-containing protein</fullName>
    </recommendedName>
</protein>
<feature type="domain" description="VWFA" evidence="1">
    <location>
        <begin position="23"/>
        <end position="230"/>
    </location>
</feature>
<evidence type="ECO:0000313" key="2">
    <source>
        <dbReference type="EMBL" id="CAE6448602.1"/>
    </source>
</evidence>
<reference evidence="2" key="1">
    <citation type="submission" date="2021-01" db="EMBL/GenBank/DDBJ databases">
        <authorList>
            <person name="Kaushik A."/>
        </authorList>
    </citation>
    <scope>NUCLEOTIDE SEQUENCE</scope>
    <source>
        <strain evidence="2">AG1-1C</strain>
    </source>
</reference>
<dbReference type="Pfam" id="PF13519">
    <property type="entry name" value="VWA_2"/>
    <property type="match status" value="1"/>
</dbReference>
<evidence type="ECO:0000313" key="3">
    <source>
        <dbReference type="Proteomes" id="UP000663846"/>
    </source>
</evidence>
<sequence>MPLCGPPSGDPILRVAESLKYYHIVFVVDSLSSMDGRDRKPLPNTPISDRLRLVCNNRYGAVLSALYGFLKSQEGGRTPNQHGRTGVEHTTRSDAYSVLTFTTTPNVLVTNDASSTTEQLIENLISSRPGGGTSFSAAIEKARDLIETNWRDKRMPVVIFLSDGECSVPEMDVRSLSQITPLAFYTISFGTEAHSNSLQIMACIAHEVYATSNGPGRADTTNPCAYMNAIDLIQLAQTFLDISHSLQKPRAALIGSANNRLLLWG</sequence>
<dbReference type="CDD" id="cd00198">
    <property type="entry name" value="vWFA"/>
    <property type="match status" value="1"/>
</dbReference>